<organism evidence="1 2">
    <name type="scientific">Scortum barcoo</name>
    <name type="common">barcoo grunter</name>
    <dbReference type="NCBI Taxonomy" id="214431"/>
    <lineage>
        <taxon>Eukaryota</taxon>
        <taxon>Metazoa</taxon>
        <taxon>Chordata</taxon>
        <taxon>Craniata</taxon>
        <taxon>Vertebrata</taxon>
        <taxon>Euteleostomi</taxon>
        <taxon>Actinopterygii</taxon>
        <taxon>Neopterygii</taxon>
        <taxon>Teleostei</taxon>
        <taxon>Neoteleostei</taxon>
        <taxon>Acanthomorphata</taxon>
        <taxon>Eupercaria</taxon>
        <taxon>Centrarchiformes</taxon>
        <taxon>Terapontoidei</taxon>
        <taxon>Terapontidae</taxon>
        <taxon>Scortum</taxon>
    </lineage>
</organism>
<reference evidence="1" key="1">
    <citation type="submission" date="2022-04" db="EMBL/GenBank/DDBJ databases">
        <title>Jade perch genome.</title>
        <authorList>
            <person name="Chao B."/>
        </authorList>
    </citation>
    <scope>NUCLEOTIDE SEQUENCE</scope>
    <source>
        <strain evidence="1">CB-2022</strain>
    </source>
</reference>
<sequence>MAVLMATLCAVFMVTVVLSKPVCLTEGEDSSETSESSELNSSEETHVGSSQDPLDPALTETHLPNTVEETDSPDTAAQLPSADAGTSPAILDTSAPPGLEDPQTSTDADALQLMPDDPSQTALGIEVSQDMPDSAPAQDSIHTDTAHIPPDTEVSLHSRAHTNRYNQRYWGHRPTASHHQHHISRIPPGCHSTLSSTHH</sequence>
<evidence type="ECO:0000313" key="2">
    <source>
        <dbReference type="Proteomes" id="UP000831701"/>
    </source>
</evidence>
<comment type="caution">
    <text evidence="1">The sequence shown here is derived from an EMBL/GenBank/DDBJ whole genome shotgun (WGS) entry which is preliminary data.</text>
</comment>
<name>A0ACB8WWR6_9TELE</name>
<dbReference type="Proteomes" id="UP000831701">
    <property type="component" value="Chromosome 5"/>
</dbReference>
<proteinExistence type="predicted"/>
<evidence type="ECO:0000313" key="1">
    <source>
        <dbReference type="EMBL" id="KAI3372259.1"/>
    </source>
</evidence>
<gene>
    <name evidence="1" type="ORF">L3Q82_022772</name>
</gene>
<protein>
    <submittedName>
        <fullName evidence="1">Uncharacterized protein</fullName>
    </submittedName>
</protein>
<keyword evidence="2" id="KW-1185">Reference proteome</keyword>
<dbReference type="EMBL" id="CM041535">
    <property type="protein sequence ID" value="KAI3372259.1"/>
    <property type="molecule type" value="Genomic_DNA"/>
</dbReference>
<accession>A0ACB8WWR6</accession>